<dbReference type="STRING" id="158441.A0A226EK73"/>
<feature type="region of interest" description="Disordered" evidence="5">
    <location>
        <begin position="162"/>
        <end position="186"/>
    </location>
</feature>
<evidence type="ECO:0000313" key="7">
    <source>
        <dbReference type="EMBL" id="OXA57859.1"/>
    </source>
</evidence>
<evidence type="ECO:0000313" key="8">
    <source>
        <dbReference type="Proteomes" id="UP000198287"/>
    </source>
</evidence>
<keyword evidence="3 6" id="KW-1133">Transmembrane helix</keyword>
<feature type="transmembrane region" description="Helical" evidence="6">
    <location>
        <begin position="256"/>
        <end position="277"/>
    </location>
</feature>
<dbReference type="Proteomes" id="UP000198287">
    <property type="component" value="Unassembled WGS sequence"/>
</dbReference>
<comment type="subcellular location">
    <subcellularLocation>
        <location evidence="1">Membrane</location>
        <topology evidence="1">Multi-pass membrane protein</topology>
    </subcellularLocation>
</comment>
<feature type="transmembrane region" description="Helical" evidence="6">
    <location>
        <begin position="289"/>
        <end position="308"/>
    </location>
</feature>
<gene>
    <name evidence="7" type="ORF">Fcan01_07525</name>
</gene>
<organism evidence="7 8">
    <name type="scientific">Folsomia candida</name>
    <name type="common">Springtail</name>
    <dbReference type="NCBI Taxonomy" id="158441"/>
    <lineage>
        <taxon>Eukaryota</taxon>
        <taxon>Metazoa</taxon>
        <taxon>Ecdysozoa</taxon>
        <taxon>Arthropoda</taxon>
        <taxon>Hexapoda</taxon>
        <taxon>Collembola</taxon>
        <taxon>Entomobryomorpha</taxon>
        <taxon>Isotomoidea</taxon>
        <taxon>Isotomidae</taxon>
        <taxon>Proisotominae</taxon>
        <taxon>Folsomia</taxon>
    </lineage>
</organism>
<dbReference type="InterPro" id="IPR003689">
    <property type="entry name" value="ZIP"/>
</dbReference>
<dbReference type="GO" id="GO:0005886">
    <property type="term" value="C:plasma membrane"/>
    <property type="evidence" value="ECO:0007669"/>
    <property type="project" value="TreeGrafter"/>
</dbReference>
<dbReference type="PANTHER" id="PTHR11040">
    <property type="entry name" value="ZINC/IRON TRANSPORTER"/>
    <property type="match status" value="1"/>
</dbReference>
<feature type="transmembrane region" description="Helical" evidence="6">
    <location>
        <begin position="324"/>
        <end position="343"/>
    </location>
</feature>
<evidence type="ECO:0000256" key="6">
    <source>
        <dbReference type="SAM" id="Phobius"/>
    </source>
</evidence>
<keyword evidence="2 6" id="KW-0812">Transmembrane</keyword>
<dbReference type="OrthoDB" id="448280at2759"/>
<comment type="caution">
    <text evidence="7">The sequence shown here is derived from an EMBL/GenBank/DDBJ whole genome shotgun (WGS) entry which is preliminary data.</text>
</comment>
<evidence type="ECO:0000256" key="2">
    <source>
        <dbReference type="ARBA" id="ARBA00022692"/>
    </source>
</evidence>
<keyword evidence="8" id="KW-1185">Reference proteome</keyword>
<evidence type="ECO:0000256" key="1">
    <source>
        <dbReference type="ARBA" id="ARBA00004141"/>
    </source>
</evidence>
<dbReference type="GO" id="GO:0005385">
    <property type="term" value="F:zinc ion transmembrane transporter activity"/>
    <property type="evidence" value="ECO:0007669"/>
    <property type="project" value="TreeGrafter"/>
</dbReference>
<name>A0A226EK73_FOLCA</name>
<feature type="transmembrane region" description="Helical" evidence="6">
    <location>
        <begin position="199"/>
        <end position="218"/>
    </location>
</feature>
<protein>
    <submittedName>
        <fullName evidence="7">Zinc transporter ZIP1</fullName>
    </submittedName>
</protein>
<dbReference type="PANTHER" id="PTHR11040:SF203">
    <property type="entry name" value="FI18611P1-RELATED"/>
    <property type="match status" value="1"/>
</dbReference>
<feature type="transmembrane region" description="Helical" evidence="6">
    <location>
        <begin position="6"/>
        <end position="25"/>
    </location>
</feature>
<sequence>MGVSIEKWIAMAALAIISIILGLIPNYIFSTTKSPHHASSSTLQKIVLTILSCFGAGVLLSTAVLHVLPEVRESLQHIPAIWMTFDADYPVAEMFLLCGFALIYLVEEIAHYILVDGHHNHNHSANSVVRHNSIAHGIPIPHTRNRSSLSLPHADEDFGLSPAIKSSTCTHDGGTDKSDTDEEECPDDKINVASSFRTLMALIALSFHAIMEGVAIGIQTKKDVWVMFSAVASHKFVISFCMGMELSTTQTRISTYIGSIVFFAIISPIGIIIGSIISSNTSTNTLPVVMVQGLVCGTLMYVVFFEILNRERDRKTYSMPHSRAIGFLQFLSLVSGLVAMGWLSAITHDHDGHHIEALRKLNSTSLDQRSGFMAT</sequence>
<feature type="transmembrane region" description="Helical" evidence="6">
    <location>
        <begin position="46"/>
        <end position="69"/>
    </location>
</feature>
<dbReference type="Pfam" id="PF02535">
    <property type="entry name" value="Zip"/>
    <property type="match status" value="1"/>
</dbReference>
<evidence type="ECO:0000256" key="5">
    <source>
        <dbReference type="SAM" id="MobiDB-lite"/>
    </source>
</evidence>
<evidence type="ECO:0000256" key="4">
    <source>
        <dbReference type="ARBA" id="ARBA00023136"/>
    </source>
</evidence>
<keyword evidence="4 6" id="KW-0472">Membrane</keyword>
<feature type="transmembrane region" description="Helical" evidence="6">
    <location>
        <begin position="89"/>
        <end position="106"/>
    </location>
</feature>
<evidence type="ECO:0000256" key="3">
    <source>
        <dbReference type="ARBA" id="ARBA00022989"/>
    </source>
</evidence>
<proteinExistence type="predicted"/>
<accession>A0A226EK73</accession>
<dbReference type="AlphaFoldDB" id="A0A226EK73"/>
<reference evidence="7 8" key="1">
    <citation type="submission" date="2015-12" db="EMBL/GenBank/DDBJ databases">
        <title>The genome of Folsomia candida.</title>
        <authorList>
            <person name="Faddeeva A."/>
            <person name="Derks M.F."/>
            <person name="Anvar Y."/>
            <person name="Smit S."/>
            <person name="Van Straalen N."/>
            <person name="Roelofs D."/>
        </authorList>
    </citation>
    <scope>NUCLEOTIDE SEQUENCE [LARGE SCALE GENOMIC DNA]</scope>
    <source>
        <strain evidence="7 8">VU population</strain>
        <tissue evidence="7">Whole body</tissue>
    </source>
</reference>
<dbReference type="EMBL" id="LNIX01000003">
    <property type="protein sequence ID" value="OXA57859.1"/>
    <property type="molecule type" value="Genomic_DNA"/>
</dbReference>